<organism evidence="8 9">
    <name type="scientific">Ambispora leptoticha</name>
    <dbReference type="NCBI Taxonomy" id="144679"/>
    <lineage>
        <taxon>Eukaryota</taxon>
        <taxon>Fungi</taxon>
        <taxon>Fungi incertae sedis</taxon>
        <taxon>Mucoromycota</taxon>
        <taxon>Glomeromycotina</taxon>
        <taxon>Glomeromycetes</taxon>
        <taxon>Archaeosporales</taxon>
        <taxon>Ambisporaceae</taxon>
        <taxon>Ambispora</taxon>
    </lineage>
</organism>
<feature type="domain" description="Ubiquitin fusion degradation protein UFD1 N-terminal subdomain 1" evidence="3">
    <location>
        <begin position="14"/>
        <end position="111"/>
    </location>
</feature>
<sequence length="662" mass="75026">MSSWSKRLPAVTSMLEGDKLILPPIVLEELLEKFSQTPPVVAENEEEIPSTSQLPSPLTFQILNPRTRIITHGGVLEFNSPDEKACLPQWMYESLSLSEGDEIIIRLKELPKGTWARFRPLSLEYKEIKDYRAAFEDYLRSHYVTLTAGEVLSLRQADSIYKFLVDSLQPENAVRIIDTDLEVEIVPFLANGSVSVSNKRHQRKEDKENEISVGQIVKGAVLKDEYTYWNLKSIDRSHGLNIHLKILDRGDVDLVISTESKPTIEDHIWSDFSFSSERSIYISPTNSAYATSEEFCIGVYGHSESQTNYELLITNNDLPIPTVTSKELDDENANKVGYAHCKNCGRWVPERTIVLHSNYCERNNIKCKLCGKIMRRDEEVFHWHCELCDQPGDSPEEKIKHQEIYHKRRECSCGYFTDSLPSLAAHKQSDCPNKLITCRFCHNLVKKGEIPTNSRDLLEGLTGHESYCGNRTIDCVKCNQSVSIRNVPMHAKMHEIEKQSRKLPPLCRNVNCIRTAENNTLKLCSICFGPFWSPANDPMNRKLLTRLARKYHHQLTTGCGNAWCKNKYCASGTSKSLDPNAAASKLVPLLQESQSATSPAIYLCVDQIVTRKRILADILYNGQDGGGIPGEYGMEFCVEAIEMSNEDLVEARKYLQANAPRI</sequence>
<proteinExistence type="inferred from homology"/>
<evidence type="ECO:0000256" key="1">
    <source>
        <dbReference type="ARBA" id="ARBA00006043"/>
    </source>
</evidence>
<dbReference type="EMBL" id="CAJVPS010001982">
    <property type="protein sequence ID" value="CAG8556505.1"/>
    <property type="molecule type" value="Genomic_DNA"/>
</dbReference>
<evidence type="ECO:0000259" key="6">
    <source>
        <dbReference type="Pfam" id="PF24503"/>
    </source>
</evidence>
<dbReference type="GO" id="GO:0006511">
    <property type="term" value="P:ubiquitin-dependent protein catabolic process"/>
    <property type="evidence" value="ECO:0007669"/>
    <property type="project" value="InterPro"/>
</dbReference>
<keyword evidence="2" id="KW-0833">Ubl conjugation pathway</keyword>
<dbReference type="Pfam" id="PF24842">
    <property type="entry name" value="UFD1_N2"/>
    <property type="match status" value="1"/>
</dbReference>
<dbReference type="PANTHER" id="PTHR12555:SF15">
    <property type="entry name" value="FUSION DEGRADATION PROTEIN (UFD1), PUTATIVE (AFU_ORTHOLOGUE AFUA_4G04640)-RELATED"/>
    <property type="match status" value="1"/>
</dbReference>
<dbReference type="InterPro" id="IPR049439">
    <property type="entry name" value="TRAFD1-XIAF1_Znf"/>
</dbReference>
<dbReference type="Pfam" id="PF21366">
    <property type="entry name" value="TRAFD1-XIAF1_ZnF"/>
    <property type="match status" value="1"/>
</dbReference>
<feature type="domain" description="Ubiquitin fusion degradation protein UFD1 N-terminal subdomain 2" evidence="7">
    <location>
        <begin position="112"/>
        <end position="187"/>
    </location>
</feature>
<dbReference type="InterPro" id="IPR055418">
    <property type="entry name" value="UFD1_N2"/>
</dbReference>
<dbReference type="Proteomes" id="UP000789508">
    <property type="component" value="Unassembled WGS sequence"/>
</dbReference>
<evidence type="ECO:0000313" key="8">
    <source>
        <dbReference type="EMBL" id="CAG8556505.1"/>
    </source>
</evidence>
<evidence type="ECO:0000313" key="9">
    <source>
        <dbReference type="Proteomes" id="UP000789508"/>
    </source>
</evidence>
<protein>
    <submittedName>
        <fullName evidence="8">7631_t:CDS:1</fullName>
    </submittedName>
</protein>
<dbReference type="InterPro" id="IPR042299">
    <property type="entry name" value="Ufd1-like_Nn"/>
</dbReference>
<dbReference type="Pfam" id="PF03152">
    <property type="entry name" value="UFD1_N1"/>
    <property type="match status" value="1"/>
</dbReference>
<dbReference type="Gene3D" id="3.10.330.10">
    <property type="match status" value="1"/>
</dbReference>
<dbReference type="InterPro" id="IPR056012">
    <property type="entry name" value="DUF7590"/>
</dbReference>
<feature type="domain" description="TRAFD1/XAF1 zinc finger" evidence="5">
    <location>
        <begin position="461"/>
        <end position="491"/>
    </location>
</feature>
<accession>A0A9N9FU52</accession>
<evidence type="ECO:0000256" key="2">
    <source>
        <dbReference type="ARBA" id="ARBA00022786"/>
    </source>
</evidence>
<evidence type="ECO:0000259" key="4">
    <source>
        <dbReference type="Pfam" id="PF16558"/>
    </source>
</evidence>
<feature type="domain" description="DUF7590" evidence="6">
    <location>
        <begin position="208"/>
        <end position="307"/>
    </location>
</feature>
<dbReference type="Pfam" id="PF23580">
    <property type="entry name" value="Znf_XAF1_N"/>
    <property type="match status" value="1"/>
</dbReference>
<dbReference type="GO" id="GO:0036503">
    <property type="term" value="P:ERAD pathway"/>
    <property type="evidence" value="ECO:0007669"/>
    <property type="project" value="TreeGrafter"/>
</dbReference>
<name>A0A9N9FU52_9GLOM</name>
<comment type="similarity">
    <text evidence="1">Belongs to the UFD1 family.</text>
</comment>
<comment type="caution">
    <text evidence="8">The sequence shown here is derived from an EMBL/GenBank/DDBJ whole genome shotgun (WGS) entry which is preliminary data.</text>
</comment>
<evidence type="ECO:0000259" key="3">
    <source>
        <dbReference type="Pfam" id="PF03152"/>
    </source>
</evidence>
<dbReference type="GO" id="GO:0031593">
    <property type="term" value="F:polyubiquitin modification-dependent protein binding"/>
    <property type="evidence" value="ECO:0007669"/>
    <property type="project" value="TreeGrafter"/>
</dbReference>
<dbReference type="InterPro" id="IPR042556">
    <property type="entry name" value="AZUL_sf"/>
</dbReference>
<reference evidence="8" key="1">
    <citation type="submission" date="2021-06" db="EMBL/GenBank/DDBJ databases">
        <authorList>
            <person name="Kallberg Y."/>
            <person name="Tangrot J."/>
            <person name="Rosling A."/>
        </authorList>
    </citation>
    <scope>NUCLEOTIDE SEQUENCE</scope>
    <source>
        <strain evidence="8">FL130A</strain>
    </source>
</reference>
<dbReference type="Gene3D" id="2.40.40.50">
    <property type="entry name" value="Ubiquitin fusion degradation protein UFD1, N-terminal domain"/>
    <property type="match status" value="1"/>
</dbReference>
<keyword evidence="9" id="KW-1185">Reference proteome</keyword>
<dbReference type="InterPro" id="IPR032353">
    <property type="entry name" value="AZUL"/>
</dbReference>
<dbReference type="Pfam" id="PF24503">
    <property type="entry name" value="DUF7590"/>
    <property type="match status" value="1"/>
</dbReference>
<dbReference type="Pfam" id="PF16558">
    <property type="entry name" value="AZUL"/>
    <property type="match status" value="1"/>
</dbReference>
<feature type="domain" description="Ubiquitin-protein ligase E3A N-terminal zinc-binding" evidence="4">
    <location>
        <begin position="546"/>
        <end position="592"/>
    </location>
</feature>
<evidence type="ECO:0000259" key="5">
    <source>
        <dbReference type="Pfam" id="PF21366"/>
    </source>
</evidence>
<dbReference type="InterPro" id="IPR055417">
    <property type="entry name" value="UFD1_N1"/>
</dbReference>
<gene>
    <name evidence="8" type="ORF">ALEPTO_LOCUS6136</name>
</gene>
<dbReference type="Gene3D" id="6.10.130.10">
    <property type="entry name" value="Ubiquitin-protein ligase E3A, N-terminal zinc-binding domain (AZUL)"/>
    <property type="match status" value="1"/>
</dbReference>
<dbReference type="OrthoDB" id="193703at2759"/>
<evidence type="ECO:0000259" key="7">
    <source>
        <dbReference type="Pfam" id="PF24842"/>
    </source>
</evidence>
<dbReference type="AlphaFoldDB" id="A0A9N9FU52"/>
<dbReference type="GO" id="GO:0034098">
    <property type="term" value="C:VCP-NPL4-UFD1 AAA ATPase complex"/>
    <property type="evidence" value="ECO:0007669"/>
    <property type="project" value="TreeGrafter"/>
</dbReference>
<dbReference type="InterPro" id="IPR004854">
    <property type="entry name" value="Ufd1-like"/>
</dbReference>
<dbReference type="PANTHER" id="PTHR12555">
    <property type="entry name" value="UBIQUITIN FUSION DEGRADATON PROTEIN 1"/>
    <property type="match status" value="1"/>
</dbReference>